<evidence type="ECO:0000313" key="3">
    <source>
        <dbReference type="Proteomes" id="UP001054821"/>
    </source>
</evidence>
<reference evidence="2 3" key="1">
    <citation type="journal article" date="2022" name="G3 (Bethesda)">
        <title>Whole-genome sequence and methylome profiling of the almond [Prunus dulcis (Mill.) D.A. Webb] cultivar 'Nonpareil'.</title>
        <authorList>
            <person name="D'Amico-Willman K.M."/>
            <person name="Ouma W.Z."/>
            <person name="Meulia T."/>
            <person name="Sideli G.M."/>
            <person name="Gradziel T.M."/>
            <person name="Fresnedo-Ramirez J."/>
        </authorList>
    </citation>
    <scope>NUCLEOTIDE SEQUENCE [LARGE SCALE GENOMIC DNA]</scope>
    <source>
        <strain evidence="2">Clone GOH B32 T37-40</strain>
    </source>
</reference>
<organism evidence="2 3">
    <name type="scientific">Prunus dulcis</name>
    <name type="common">Almond</name>
    <name type="synonym">Amygdalus dulcis</name>
    <dbReference type="NCBI Taxonomy" id="3755"/>
    <lineage>
        <taxon>Eukaryota</taxon>
        <taxon>Viridiplantae</taxon>
        <taxon>Streptophyta</taxon>
        <taxon>Embryophyta</taxon>
        <taxon>Tracheophyta</taxon>
        <taxon>Spermatophyta</taxon>
        <taxon>Magnoliopsida</taxon>
        <taxon>eudicotyledons</taxon>
        <taxon>Gunneridae</taxon>
        <taxon>Pentapetalae</taxon>
        <taxon>rosids</taxon>
        <taxon>fabids</taxon>
        <taxon>Rosales</taxon>
        <taxon>Rosaceae</taxon>
        <taxon>Amygdaloideae</taxon>
        <taxon>Amygdaleae</taxon>
        <taxon>Prunus</taxon>
    </lineage>
</organism>
<dbReference type="AlphaFoldDB" id="A0AAD4VPT0"/>
<evidence type="ECO:0000256" key="1">
    <source>
        <dbReference type="SAM" id="MobiDB-lite"/>
    </source>
</evidence>
<feature type="region of interest" description="Disordered" evidence="1">
    <location>
        <begin position="1"/>
        <end position="30"/>
    </location>
</feature>
<name>A0AAD4VPT0_PRUDU</name>
<protein>
    <submittedName>
        <fullName evidence="2">Uncharacterized protein</fullName>
    </submittedName>
</protein>
<keyword evidence="3" id="KW-1185">Reference proteome</keyword>
<dbReference type="EMBL" id="JAJFAZ020000005">
    <property type="protein sequence ID" value="KAI5327826.1"/>
    <property type="molecule type" value="Genomic_DNA"/>
</dbReference>
<sequence length="98" mass="11071">MAISGRFRPRQRRRQLGECSPSCAGSFGTGLGDQLQARWPVRRREGEKLSPDLIKTPKPILYMDLPNGKARANTKWSPQNFKFASLLHKPNLITRLGP</sequence>
<comment type="caution">
    <text evidence="2">The sequence shown here is derived from an EMBL/GenBank/DDBJ whole genome shotgun (WGS) entry which is preliminary data.</text>
</comment>
<gene>
    <name evidence="2" type="ORF">L3X38_027222</name>
</gene>
<dbReference type="Proteomes" id="UP001054821">
    <property type="component" value="Chromosome 5"/>
</dbReference>
<accession>A0AAD4VPT0</accession>
<evidence type="ECO:0000313" key="2">
    <source>
        <dbReference type="EMBL" id="KAI5327826.1"/>
    </source>
</evidence>
<proteinExistence type="predicted"/>